<dbReference type="AlphaFoldDB" id="E9HY53"/>
<gene>
    <name evidence="1" type="ORF">DAPPUDRAFT_335625</name>
</gene>
<protein>
    <submittedName>
        <fullName evidence="1">Uncharacterized protein</fullName>
    </submittedName>
</protein>
<proteinExistence type="predicted"/>
<dbReference type="InParanoid" id="E9HY53"/>
<evidence type="ECO:0000313" key="2">
    <source>
        <dbReference type="Proteomes" id="UP000000305"/>
    </source>
</evidence>
<dbReference type="HOGENOM" id="CLU_3144356_0_0_1"/>
<dbReference type="EMBL" id="GL733113">
    <property type="protein sequence ID" value="EFX63328.1"/>
    <property type="molecule type" value="Genomic_DNA"/>
</dbReference>
<evidence type="ECO:0000313" key="1">
    <source>
        <dbReference type="EMBL" id="EFX63328.1"/>
    </source>
</evidence>
<sequence length="49" mass="5408">MDAMATKVTGTAMPTMIPVQWLSFGSGSHEYFGQYWYPGTFLGRKTDGS</sequence>
<accession>E9HY53</accession>
<reference evidence="1 2" key="1">
    <citation type="journal article" date="2011" name="Science">
        <title>The ecoresponsive genome of Daphnia pulex.</title>
        <authorList>
            <person name="Colbourne J.K."/>
            <person name="Pfrender M.E."/>
            <person name="Gilbert D."/>
            <person name="Thomas W.K."/>
            <person name="Tucker A."/>
            <person name="Oakley T.H."/>
            <person name="Tokishita S."/>
            <person name="Aerts A."/>
            <person name="Arnold G.J."/>
            <person name="Basu M.K."/>
            <person name="Bauer D.J."/>
            <person name="Caceres C.E."/>
            <person name="Carmel L."/>
            <person name="Casola C."/>
            <person name="Choi J.H."/>
            <person name="Detter J.C."/>
            <person name="Dong Q."/>
            <person name="Dusheyko S."/>
            <person name="Eads B.D."/>
            <person name="Frohlich T."/>
            <person name="Geiler-Samerotte K.A."/>
            <person name="Gerlach D."/>
            <person name="Hatcher P."/>
            <person name="Jogdeo S."/>
            <person name="Krijgsveld J."/>
            <person name="Kriventseva E.V."/>
            <person name="Kultz D."/>
            <person name="Laforsch C."/>
            <person name="Lindquist E."/>
            <person name="Lopez J."/>
            <person name="Manak J.R."/>
            <person name="Muller J."/>
            <person name="Pangilinan J."/>
            <person name="Patwardhan R.P."/>
            <person name="Pitluck S."/>
            <person name="Pritham E.J."/>
            <person name="Rechtsteiner A."/>
            <person name="Rho M."/>
            <person name="Rogozin I.B."/>
            <person name="Sakarya O."/>
            <person name="Salamov A."/>
            <person name="Schaack S."/>
            <person name="Shapiro H."/>
            <person name="Shiga Y."/>
            <person name="Skalitzky C."/>
            <person name="Smith Z."/>
            <person name="Souvorov A."/>
            <person name="Sung W."/>
            <person name="Tang Z."/>
            <person name="Tsuchiya D."/>
            <person name="Tu H."/>
            <person name="Vos H."/>
            <person name="Wang M."/>
            <person name="Wolf Y.I."/>
            <person name="Yamagata H."/>
            <person name="Yamada T."/>
            <person name="Ye Y."/>
            <person name="Shaw J.R."/>
            <person name="Andrews J."/>
            <person name="Crease T.J."/>
            <person name="Tang H."/>
            <person name="Lucas S.M."/>
            <person name="Robertson H.M."/>
            <person name="Bork P."/>
            <person name="Koonin E.V."/>
            <person name="Zdobnov E.M."/>
            <person name="Grigoriev I.V."/>
            <person name="Lynch M."/>
            <person name="Boore J.L."/>
        </authorList>
    </citation>
    <scope>NUCLEOTIDE SEQUENCE [LARGE SCALE GENOMIC DNA]</scope>
</reference>
<keyword evidence="2" id="KW-1185">Reference proteome</keyword>
<name>E9HY53_DAPPU</name>
<dbReference type="KEGG" id="dpx:DAPPUDRAFT_335625"/>
<dbReference type="Proteomes" id="UP000000305">
    <property type="component" value="Unassembled WGS sequence"/>
</dbReference>
<organism evidence="1 2">
    <name type="scientific">Daphnia pulex</name>
    <name type="common">Water flea</name>
    <dbReference type="NCBI Taxonomy" id="6669"/>
    <lineage>
        <taxon>Eukaryota</taxon>
        <taxon>Metazoa</taxon>
        <taxon>Ecdysozoa</taxon>
        <taxon>Arthropoda</taxon>
        <taxon>Crustacea</taxon>
        <taxon>Branchiopoda</taxon>
        <taxon>Diplostraca</taxon>
        <taxon>Cladocera</taxon>
        <taxon>Anomopoda</taxon>
        <taxon>Daphniidae</taxon>
        <taxon>Daphnia</taxon>
    </lineage>
</organism>